<dbReference type="AlphaFoldDB" id="A0A3E2MU52"/>
<reference evidence="1 2" key="1">
    <citation type="journal article" date="2018" name="Sci. Rep.">
        <title>Extensive genomic diversity among Mycobacterium marinum strains revealed by whole genome sequencing.</title>
        <authorList>
            <person name="Das S."/>
            <person name="Pettersson B.M."/>
            <person name="Behra P.R."/>
            <person name="Mallick A."/>
            <person name="Cheramie M."/>
            <person name="Ramesh M."/>
            <person name="Shirreff L."/>
            <person name="DuCote T."/>
            <person name="Dasgupta S."/>
            <person name="Ennis D.G."/>
            <person name="Kirsebom L.A."/>
        </authorList>
    </citation>
    <scope>NUCLEOTIDE SEQUENCE [LARGE SCALE GENOMIC DNA]</scope>
    <source>
        <strain evidence="1 2">Davis1</strain>
    </source>
</reference>
<protein>
    <submittedName>
        <fullName evidence="1">Uncharacterized protein</fullName>
    </submittedName>
</protein>
<organism evidence="1 2">
    <name type="scientific">Mycobacterium marinum</name>
    <dbReference type="NCBI Taxonomy" id="1781"/>
    <lineage>
        <taxon>Bacteria</taxon>
        <taxon>Bacillati</taxon>
        <taxon>Actinomycetota</taxon>
        <taxon>Actinomycetes</taxon>
        <taxon>Mycobacteriales</taxon>
        <taxon>Mycobacteriaceae</taxon>
        <taxon>Mycobacterium</taxon>
        <taxon>Mycobacterium ulcerans group</taxon>
    </lineage>
</organism>
<evidence type="ECO:0000313" key="1">
    <source>
        <dbReference type="EMBL" id="RFZ39556.1"/>
    </source>
</evidence>
<dbReference type="RefSeq" id="WP_020730503.1">
    <property type="nucleotide sequence ID" value="NZ_BQLA01000041.1"/>
</dbReference>
<evidence type="ECO:0000313" key="2">
    <source>
        <dbReference type="Proteomes" id="UP000257451"/>
    </source>
</evidence>
<accession>A0A3E2MU52</accession>
<comment type="caution">
    <text evidence="1">The sequence shown here is derived from an EMBL/GenBank/DDBJ whole genome shotgun (WGS) entry which is preliminary data.</text>
</comment>
<gene>
    <name evidence="1" type="ORF">DAVIS_03286</name>
</gene>
<dbReference type="EMBL" id="PEDF01000101">
    <property type="protein sequence ID" value="RFZ39556.1"/>
    <property type="molecule type" value="Genomic_DNA"/>
</dbReference>
<sequence>MLAGLIISAAEQSKGGFGEIAFGHTKIADKNIPCKGLSSLDL</sequence>
<proteinExistence type="predicted"/>
<dbReference type="GeneID" id="79851352"/>
<name>A0A3E2MU52_MYCMR</name>
<dbReference type="Proteomes" id="UP000257451">
    <property type="component" value="Unassembled WGS sequence"/>
</dbReference>